<protein>
    <recommendedName>
        <fullName evidence="4">Spaetzle domain-containing protein</fullName>
    </recommendedName>
</protein>
<dbReference type="Proteomes" id="UP001162164">
    <property type="component" value="Unassembled WGS sequence"/>
</dbReference>
<evidence type="ECO:0000259" key="4">
    <source>
        <dbReference type="Pfam" id="PF16077"/>
    </source>
</evidence>
<dbReference type="InterPro" id="IPR032104">
    <property type="entry name" value="Spaetzle"/>
</dbReference>
<keyword evidence="1" id="KW-0732">Signal</keyword>
<keyword evidence="6" id="KW-1185">Reference proteome</keyword>
<reference evidence="5" key="1">
    <citation type="journal article" date="2023" name="Insect Mol. Biol.">
        <title>Genome sequencing provides insights into the evolution of gene families encoding plant cell wall-degrading enzymes in longhorned beetles.</title>
        <authorList>
            <person name="Shin N.R."/>
            <person name="Okamura Y."/>
            <person name="Kirsch R."/>
            <person name="Pauchet Y."/>
        </authorList>
    </citation>
    <scope>NUCLEOTIDE SEQUENCE</scope>
    <source>
        <strain evidence="5">MMC_N1</strain>
    </source>
</reference>
<dbReference type="Gene3D" id="2.10.90.10">
    <property type="entry name" value="Cystine-knot cytokines"/>
    <property type="match status" value="1"/>
</dbReference>
<dbReference type="InterPro" id="IPR052444">
    <property type="entry name" value="Spz/Toll_ligand-like"/>
</dbReference>
<dbReference type="PANTHER" id="PTHR23199">
    <property type="entry name" value="NEUROTROPHIN 1-RELATED"/>
    <property type="match status" value="1"/>
</dbReference>
<accession>A0ABQ9K6J2</accession>
<keyword evidence="3" id="KW-0325">Glycoprotein</keyword>
<dbReference type="InterPro" id="IPR029034">
    <property type="entry name" value="Cystine-knot_cytokine"/>
</dbReference>
<evidence type="ECO:0000256" key="1">
    <source>
        <dbReference type="ARBA" id="ARBA00022729"/>
    </source>
</evidence>
<sequence length="351" mass="39702">MAPTTLGIIRYKVQGLSKTAKMEFFKINDIPLLTACINLTQQLFPTASYFNTIAGKLDYFVPWFLVGVPSHLPQHTTQFLKPFASILDECDKWETSADETSLASSEILFNETGPTRRPLKRSAPKPIVFSRANKTKEERILNSSNSGTISFGQYSEQEIIFPDSYEGLLEPIPKINGIPKCSNGSTFCEDFDLYPYHHFKELLEKQAIDKEFYFGKEDIPADLEKRIGIEDDMFLCSGVTREIFPRVAQNKDNEWKLIVNQGGEGGYVQGIRIEMCRGNNNRPCNIIGELPLGYSSVCKQKYYYRRLLTTNKDGTTFSSDFFRMPSACCCSYERNVDFMAARSAAVGGSTR</sequence>
<name>A0ABQ9K6J2_9CUCU</name>
<organism evidence="5 6">
    <name type="scientific">Molorchus minor</name>
    <dbReference type="NCBI Taxonomy" id="1323400"/>
    <lineage>
        <taxon>Eukaryota</taxon>
        <taxon>Metazoa</taxon>
        <taxon>Ecdysozoa</taxon>
        <taxon>Arthropoda</taxon>
        <taxon>Hexapoda</taxon>
        <taxon>Insecta</taxon>
        <taxon>Pterygota</taxon>
        <taxon>Neoptera</taxon>
        <taxon>Endopterygota</taxon>
        <taxon>Coleoptera</taxon>
        <taxon>Polyphaga</taxon>
        <taxon>Cucujiformia</taxon>
        <taxon>Chrysomeloidea</taxon>
        <taxon>Cerambycidae</taxon>
        <taxon>Lamiinae</taxon>
        <taxon>Monochamini</taxon>
        <taxon>Molorchus</taxon>
    </lineage>
</organism>
<evidence type="ECO:0000313" key="6">
    <source>
        <dbReference type="Proteomes" id="UP001162164"/>
    </source>
</evidence>
<dbReference type="EMBL" id="JAPWTJ010000010">
    <property type="protein sequence ID" value="KAJ8985647.1"/>
    <property type="molecule type" value="Genomic_DNA"/>
</dbReference>
<evidence type="ECO:0000256" key="2">
    <source>
        <dbReference type="ARBA" id="ARBA00023157"/>
    </source>
</evidence>
<dbReference type="Pfam" id="PF16077">
    <property type="entry name" value="Spaetzle"/>
    <property type="match status" value="1"/>
</dbReference>
<comment type="caution">
    <text evidence="5">The sequence shown here is derived from an EMBL/GenBank/DDBJ whole genome shotgun (WGS) entry which is preliminary data.</text>
</comment>
<evidence type="ECO:0000256" key="3">
    <source>
        <dbReference type="ARBA" id="ARBA00023180"/>
    </source>
</evidence>
<gene>
    <name evidence="5" type="ORF">NQ317_015143</name>
</gene>
<dbReference type="PANTHER" id="PTHR23199:SF12">
    <property type="entry name" value="NEUROTROPHIN 1-RELATED"/>
    <property type="match status" value="1"/>
</dbReference>
<evidence type="ECO:0000313" key="5">
    <source>
        <dbReference type="EMBL" id="KAJ8985647.1"/>
    </source>
</evidence>
<feature type="domain" description="Spaetzle" evidence="4">
    <location>
        <begin position="234"/>
        <end position="331"/>
    </location>
</feature>
<proteinExistence type="predicted"/>
<keyword evidence="2" id="KW-1015">Disulfide bond</keyword>
<dbReference type="SUPFAM" id="SSF57501">
    <property type="entry name" value="Cystine-knot cytokines"/>
    <property type="match status" value="1"/>
</dbReference>